<dbReference type="Pfam" id="PF05117">
    <property type="entry name" value="DUF695"/>
    <property type="match status" value="1"/>
</dbReference>
<dbReference type="EMBL" id="JBBDGN010000001">
    <property type="protein sequence ID" value="MEJ1090335.1"/>
    <property type="molecule type" value="Genomic_DNA"/>
</dbReference>
<sequence length="162" mass="17882">MGLFSRRKPEPPAEPDYGVYLAEVQDSVAAIIVDLALHDVAPIKKLPYCFALHVPYEVETESGLPTDEQLERLTGIEGVVLEVADETLPHRHAATVTTEGNRNILLYVPSQSSLASFTDRLIVRLGARAPGIGFTEYEDAGWLTYFEDVYPNAQQLAGIRAR</sequence>
<evidence type="ECO:0000313" key="2">
    <source>
        <dbReference type="EMBL" id="MEJ1090335.1"/>
    </source>
</evidence>
<proteinExistence type="predicted"/>
<name>A0ABU8LG70_9MICO</name>
<organism evidence="2 3">
    <name type="scientific">Microbacterium istanbulense</name>
    <dbReference type="NCBI Taxonomy" id="3122049"/>
    <lineage>
        <taxon>Bacteria</taxon>
        <taxon>Bacillati</taxon>
        <taxon>Actinomycetota</taxon>
        <taxon>Actinomycetes</taxon>
        <taxon>Micrococcales</taxon>
        <taxon>Microbacteriaceae</taxon>
        <taxon>Microbacterium</taxon>
    </lineage>
</organism>
<evidence type="ECO:0000313" key="3">
    <source>
        <dbReference type="Proteomes" id="UP001366085"/>
    </source>
</evidence>
<protein>
    <submittedName>
        <fullName evidence="2">DUF695 domain-containing protein</fullName>
    </submittedName>
</protein>
<dbReference type="RefSeq" id="WP_337316605.1">
    <property type="nucleotide sequence ID" value="NZ_JBBDGN010000001.1"/>
</dbReference>
<gene>
    <name evidence="2" type="ORF">WDU93_01420</name>
</gene>
<feature type="domain" description="DUF695" evidence="1">
    <location>
        <begin position="18"/>
        <end position="147"/>
    </location>
</feature>
<evidence type="ECO:0000259" key="1">
    <source>
        <dbReference type="Pfam" id="PF05117"/>
    </source>
</evidence>
<comment type="caution">
    <text evidence="2">The sequence shown here is derived from an EMBL/GenBank/DDBJ whole genome shotgun (WGS) entry which is preliminary data.</text>
</comment>
<reference evidence="2 3" key="1">
    <citation type="submission" date="2024-02" db="EMBL/GenBank/DDBJ databases">
        <authorList>
            <person name="Saticioglu I.B."/>
        </authorList>
    </citation>
    <scope>NUCLEOTIDE SEQUENCE [LARGE SCALE GENOMIC DNA]</scope>
    <source>
        <strain evidence="2 3">Mu-43</strain>
    </source>
</reference>
<dbReference type="Proteomes" id="UP001366085">
    <property type="component" value="Unassembled WGS sequence"/>
</dbReference>
<dbReference type="InterPro" id="IPR016097">
    <property type="entry name" value="DUF695"/>
</dbReference>
<keyword evidence="3" id="KW-1185">Reference proteome</keyword>
<accession>A0ABU8LG70</accession>